<dbReference type="OrthoDB" id="3501153at2759"/>
<keyword evidence="4" id="KW-1185">Reference proteome</keyword>
<sequence length="252" mass="28418">MAPKHSYSQVSQTSDVKSPIEEELDESDNGPESGRKSRFPSSMFLTILLNGLSLFFGIGIGASIVAIITHRPAPQQPNNSKPVAGTVAMIDGIEAPGTQCGDTWQEAKALGCHFEVMASRWYAPECFDQTALEGMLKEQPYVNFTWYEDKEHTRVYPSELVLRGEFDKVYPSGDYHIYHCLYLWRRLHHAVIKNKPVDEDLLEYGHTLHCTRMIMQWMDPSILRTTISSATSGTPFCRSSRLGLMVDGRVEQ</sequence>
<name>A0A135TL16_9PEZI</name>
<proteinExistence type="predicted"/>
<protein>
    <submittedName>
        <fullName evidence="3">Uncharacterized protein</fullName>
    </submittedName>
</protein>
<evidence type="ECO:0000256" key="2">
    <source>
        <dbReference type="SAM" id="Phobius"/>
    </source>
</evidence>
<feature type="region of interest" description="Disordered" evidence="1">
    <location>
        <begin position="1"/>
        <end position="36"/>
    </location>
</feature>
<reference evidence="3 4" key="1">
    <citation type="submission" date="2014-02" db="EMBL/GenBank/DDBJ databases">
        <title>The genome sequence of Colletotrichum simmondsii CBS122122.</title>
        <authorList>
            <person name="Baroncelli R."/>
            <person name="Thon M.R."/>
        </authorList>
    </citation>
    <scope>NUCLEOTIDE SEQUENCE [LARGE SCALE GENOMIC DNA]</scope>
    <source>
        <strain evidence="3 4">CBS122122</strain>
    </source>
</reference>
<gene>
    <name evidence="3" type="ORF">CSIM01_13683</name>
</gene>
<accession>A0A135TL16</accession>
<comment type="caution">
    <text evidence="3">The sequence shown here is derived from an EMBL/GenBank/DDBJ whole genome shotgun (WGS) entry which is preliminary data.</text>
</comment>
<dbReference type="EMBL" id="JFBX01000125">
    <property type="protein sequence ID" value="KXH48797.1"/>
    <property type="molecule type" value="Genomic_DNA"/>
</dbReference>
<keyword evidence="2" id="KW-0812">Transmembrane</keyword>
<keyword evidence="2" id="KW-0472">Membrane</keyword>
<evidence type="ECO:0000313" key="3">
    <source>
        <dbReference type="EMBL" id="KXH48797.1"/>
    </source>
</evidence>
<dbReference type="AlphaFoldDB" id="A0A135TL16"/>
<dbReference type="InterPro" id="IPR053008">
    <property type="entry name" value="Phomopsin_biosynth_assoc"/>
</dbReference>
<dbReference type="PANTHER" id="PTHR35896">
    <property type="entry name" value="IG-LIKE DOMAIN-CONTAINING PROTEIN"/>
    <property type="match status" value="1"/>
</dbReference>
<evidence type="ECO:0000313" key="4">
    <source>
        <dbReference type="Proteomes" id="UP000070328"/>
    </source>
</evidence>
<evidence type="ECO:0000256" key="1">
    <source>
        <dbReference type="SAM" id="MobiDB-lite"/>
    </source>
</evidence>
<dbReference type="Proteomes" id="UP000070328">
    <property type="component" value="Unassembled WGS sequence"/>
</dbReference>
<feature type="transmembrane region" description="Helical" evidence="2">
    <location>
        <begin position="43"/>
        <end position="68"/>
    </location>
</feature>
<dbReference type="PANTHER" id="PTHR35896:SF3">
    <property type="entry name" value="MAJOR FACILITATOR SUPERFAMILY TRANSPORTER"/>
    <property type="match status" value="1"/>
</dbReference>
<organism evidence="3 4">
    <name type="scientific">Colletotrichum simmondsii</name>
    <dbReference type="NCBI Taxonomy" id="703756"/>
    <lineage>
        <taxon>Eukaryota</taxon>
        <taxon>Fungi</taxon>
        <taxon>Dikarya</taxon>
        <taxon>Ascomycota</taxon>
        <taxon>Pezizomycotina</taxon>
        <taxon>Sordariomycetes</taxon>
        <taxon>Hypocreomycetidae</taxon>
        <taxon>Glomerellales</taxon>
        <taxon>Glomerellaceae</taxon>
        <taxon>Colletotrichum</taxon>
        <taxon>Colletotrichum acutatum species complex</taxon>
    </lineage>
</organism>
<feature type="compositionally biased region" description="Polar residues" evidence="1">
    <location>
        <begin position="1"/>
        <end position="16"/>
    </location>
</feature>
<keyword evidence="2" id="KW-1133">Transmembrane helix</keyword>